<gene>
    <name evidence="2" type="ORF">AUC71_10705</name>
</gene>
<evidence type="ECO:0000313" key="3">
    <source>
        <dbReference type="Proteomes" id="UP000095042"/>
    </source>
</evidence>
<reference evidence="2 3" key="1">
    <citation type="journal article" date="2016" name="Environ. Microbiol.">
        <title>New Methyloceanibacter diversity from North Sea sediments includes methanotroph containing solely the soluble methane monooxygenase.</title>
        <authorList>
            <person name="Vekeman B."/>
            <person name="Kerckhof F.M."/>
            <person name="Cremers G."/>
            <person name="de Vos P."/>
            <person name="Vandamme P."/>
            <person name="Boon N."/>
            <person name="Op den Camp H.J."/>
            <person name="Heylen K."/>
        </authorList>
    </citation>
    <scope>NUCLEOTIDE SEQUENCE [LARGE SCALE GENOMIC DNA]</scope>
    <source>
        <strain evidence="2 3">R-67177</strain>
    </source>
</reference>
<keyword evidence="1" id="KW-1133">Transmembrane helix</keyword>
<comment type="caution">
    <text evidence="2">The sequence shown here is derived from an EMBL/GenBank/DDBJ whole genome shotgun (WGS) entry which is preliminary data.</text>
</comment>
<proteinExistence type="predicted"/>
<dbReference type="Proteomes" id="UP000095042">
    <property type="component" value="Unassembled WGS sequence"/>
</dbReference>
<dbReference type="AlphaFoldDB" id="A0A1E3WBP6"/>
<keyword evidence="1" id="KW-0472">Membrane</keyword>
<evidence type="ECO:0000256" key="1">
    <source>
        <dbReference type="SAM" id="Phobius"/>
    </source>
</evidence>
<evidence type="ECO:0000313" key="2">
    <source>
        <dbReference type="EMBL" id="ODS03239.1"/>
    </source>
</evidence>
<keyword evidence="3" id="KW-1185">Reference proteome</keyword>
<protein>
    <submittedName>
        <fullName evidence="2">Uncharacterized protein</fullName>
    </submittedName>
</protein>
<feature type="transmembrane region" description="Helical" evidence="1">
    <location>
        <begin position="20"/>
        <end position="43"/>
    </location>
</feature>
<name>A0A1E3WBP6_9HYPH</name>
<keyword evidence="1" id="KW-0812">Transmembrane</keyword>
<accession>A0A1E3WBP6</accession>
<organism evidence="2 3">
    <name type="scientific">Methyloceanibacter marginalis</name>
    <dbReference type="NCBI Taxonomy" id="1774971"/>
    <lineage>
        <taxon>Bacteria</taxon>
        <taxon>Pseudomonadati</taxon>
        <taxon>Pseudomonadota</taxon>
        <taxon>Alphaproteobacteria</taxon>
        <taxon>Hyphomicrobiales</taxon>
        <taxon>Hyphomicrobiaceae</taxon>
        <taxon>Methyloceanibacter</taxon>
    </lineage>
</organism>
<sequence>MATVAAGRGDTPASNHPMPLSFGIFGKAIAIFMVVAFALWLIFTYVFASDEDADAEAERLGGTETPVEPAP</sequence>
<dbReference type="EMBL" id="LPWD01000140">
    <property type="protein sequence ID" value="ODS03239.1"/>
    <property type="molecule type" value="Genomic_DNA"/>
</dbReference>